<dbReference type="AlphaFoldDB" id="A0A8H4PXY9"/>
<dbReference type="Pfam" id="PF00646">
    <property type="entry name" value="F-box"/>
    <property type="match status" value="1"/>
</dbReference>
<gene>
    <name evidence="2" type="ORF">G6O67_001592</name>
</gene>
<protein>
    <recommendedName>
        <fullName evidence="1">F-box domain-containing protein</fullName>
    </recommendedName>
</protein>
<dbReference type="InterPro" id="IPR001810">
    <property type="entry name" value="F-box_dom"/>
</dbReference>
<proteinExistence type="predicted"/>
<organism evidence="2 3">
    <name type="scientific">Ophiocordyceps sinensis</name>
    <dbReference type="NCBI Taxonomy" id="72228"/>
    <lineage>
        <taxon>Eukaryota</taxon>
        <taxon>Fungi</taxon>
        <taxon>Dikarya</taxon>
        <taxon>Ascomycota</taxon>
        <taxon>Pezizomycotina</taxon>
        <taxon>Sordariomycetes</taxon>
        <taxon>Hypocreomycetidae</taxon>
        <taxon>Hypocreales</taxon>
        <taxon>Ophiocordycipitaceae</taxon>
        <taxon>Ophiocordyceps</taxon>
    </lineage>
</organism>
<evidence type="ECO:0000259" key="1">
    <source>
        <dbReference type="Pfam" id="PF00646"/>
    </source>
</evidence>
<dbReference type="Proteomes" id="UP000557566">
    <property type="component" value="Unassembled WGS sequence"/>
</dbReference>
<dbReference type="InterPro" id="IPR036047">
    <property type="entry name" value="F-box-like_dom_sf"/>
</dbReference>
<sequence length="716" mass="81616">MGRRMLDDLPFDVLERICDYLPYCDGRRRSLFSFSLVSKRCCASATRQRFARMTIITRTREQLQSDVARWSAILSLRQSMGYVRRVTVIGYSPLFPDESYDDARAEGEEVDGRCEMEGELQLDDESGWCHPPDRFYFPPAQPFPSVRLFGALPSDNRDQQDDIWQAFVQLLKSLHGLVDFIFASPEQLPRGILAALHHGHPQSRLHMPVFDLRSLRYVKESPRPIDDDDLALATSPCLYSVVAQHSHYCEVNVDYNYEAVLDMMAKTAPNLKHVWLKEEGHGGSLAYQSAVFSGPRPPWPGFPTSETHNRVGRPYTLVLDGLSFNIVHVFSGRSRTDFTCLTNLDILCRLPASTLQDLLQMAEYGTFKSLRSLGLPLSTASLGENQDDTAIRVEDEAMGGALLAVLDPLDCLTLYYHIRERPLEAILAHHGRSLRCLRLDTADHVSLLHLDKFQQHCPGLRELHVPILRTQGNRHEVELYRSLGRFSRLERLTLWMRILPANEYVTRTLDNFKKEDTEGHTEWLQHVFTNAAIDAALARCIFRIISTAQGPKETLQYLRVQPRDISRLPSFVSWPDVKTSYLLTWIARSWICERGDWDNTAEKVSTREVLIWKRKFYDEDLTKMAKLAGRSDQTTGSTTTTTTTLKCPFVPRETADADALAPSIGDGGLGTSDRAWNMLCLTPTLHAWWGKGYFRLKYLDVSAEKPESTKDEPRTR</sequence>
<name>A0A8H4PXY9_9HYPO</name>
<feature type="domain" description="F-box" evidence="1">
    <location>
        <begin position="6"/>
        <end position="50"/>
    </location>
</feature>
<dbReference type="EMBL" id="JAAVMX010000002">
    <property type="protein sequence ID" value="KAF4512453.1"/>
    <property type="molecule type" value="Genomic_DNA"/>
</dbReference>
<keyword evidence="3" id="KW-1185">Reference proteome</keyword>
<reference evidence="2 3" key="1">
    <citation type="journal article" date="2020" name="Genome Biol. Evol.">
        <title>A new high-quality draft genome assembly of the Chinese cordyceps Ophiocordyceps sinensis.</title>
        <authorList>
            <person name="Shu R."/>
            <person name="Zhang J."/>
            <person name="Meng Q."/>
            <person name="Zhang H."/>
            <person name="Zhou G."/>
            <person name="Li M."/>
            <person name="Wu P."/>
            <person name="Zhao Y."/>
            <person name="Chen C."/>
            <person name="Qin Q."/>
        </authorList>
    </citation>
    <scope>NUCLEOTIDE SEQUENCE [LARGE SCALE GENOMIC DNA]</scope>
    <source>
        <strain evidence="2 3">IOZ07</strain>
    </source>
</reference>
<comment type="caution">
    <text evidence="2">The sequence shown here is derived from an EMBL/GenBank/DDBJ whole genome shotgun (WGS) entry which is preliminary data.</text>
</comment>
<dbReference type="OrthoDB" id="5153769at2759"/>
<evidence type="ECO:0000313" key="3">
    <source>
        <dbReference type="Proteomes" id="UP000557566"/>
    </source>
</evidence>
<dbReference type="SUPFAM" id="SSF81383">
    <property type="entry name" value="F-box domain"/>
    <property type="match status" value="1"/>
</dbReference>
<accession>A0A8H4PXY9</accession>
<evidence type="ECO:0000313" key="2">
    <source>
        <dbReference type="EMBL" id="KAF4512453.1"/>
    </source>
</evidence>